<accession>A0A8I2YZV7</accession>
<protein>
    <submittedName>
        <fullName evidence="2">Uncharacterized protein</fullName>
    </submittedName>
</protein>
<sequence length="417" mass="45459">MAGMRGGVEVEVEVVRAGGVRSDSRRGQDRVSLVRCSSVVHHHVPPPSPHCRPRPPVHLPPRRSPPPTSHLYPPSTATPFLQISPSSPVEYLCWPSPDNGKIIDLLGHLPPLPDYASYPTRYTSDPESTVAHVQISSMRMLFHWDSTHGWKYHDLRLMPFPSPSFLTPEESLASSGTDPRSSTLDLVSEADNVNSEEESYWDAYGAAGHDLTSPLPPQGTEAVEGEDAYWAQYASVQGSADSTVPSPLPTHHSFRPVIAIDDESTFPSQNDPIIDIPVDVIHACPLASRLEPPSPNLLAHLLSTVSPRKETYSPYSARSSSPYDTDPSPEQTTADSQLVIPPLLNGYLDASIVSPVALKLNGVSLSECRSHPEAEDAALTDSIKGLYYLWKAGRKGEADEKDTSVFLRIVQAAIAYE</sequence>
<evidence type="ECO:0000256" key="1">
    <source>
        <dbReference type="SAM" id="MobiDB-lite"/>
    </source>
</evidence>
<feature type="region of interest" description="Disordered" evidence="1">
    <location>
        <begin position="311"/>
        <end position="333"/>
    </location>
</feature>
<gene>
    <name evidence="2" type="ORF">JVT61DRAFT_5598</name>
</gene>
<comment type="caution">
    <text evidence="2">The sequence shown here is derived from an EMBL/GenBank/DDBJ whole genome shotgun (WGS) entry which is preliminary data.</text>
</comment>
<reference evidence="2" key="1">
    <citation type="submission" date="2021-03" db="EMBL/GenBank/DDBJ databases">
        <title>Evolutionary innovations through gain and loss of genes in the ectomycorrhizal Boletales.</title>
        <authorList>
            <person name="Wu G."/>
            <person name="Miyauchi S."/>
            <person name="Morin E."/>
            <person name="Yang Z.-L."/>
            <person name="Xu J."/>
            <person name="Martin F.M."/>
        </authorList>
    </citation>
    <scope>NUCLEOTIDE SEQUENCE</scope>
    <source>
        <strain evidence="2">BR01</strain>
    </source>
</reference>
<name>A0A8I2YZV7_9AGAM</name>
<feature type="region of interest" description="Disordered" evidence="1">
    <location>
        <begin position="42"/>
        <end position="70"/>
    </location>
</feature>
<organism evidence="2 3">
    <name type="scientific">Boletus reticuloceps</name>
    <dbReference type="NCBI Taxonomy" id="495285"/>
    <lineage>
        <taxon>Eukaryota</taxon>
        <taxon>Fungi</taxon>
        <taxon>Dikarya</taxon>
        <taxon>Basidiomycota</taxon>
        <taxon>Agaricomycotina</taxon>
        <taxon>Agaricomycetes</taxon>
        <taxon>Agaricomycetidae</taxon>
        <taxon>Boletales</taxon>
        <taxon>Boletineae</taxon>
        <taxon>Boletaceae</taxon>
        <taxon>Boletoideae</taxon>
        <taxon>Boletus</taxon>
    </lineage>
</organism>
<dbReference type="AlphaFoldDB" id="A0A8I2YZV7"/>
<keyword evidence="3" id="KW-1185">Reference proteome</keyword>
<feature type="compositionally biased region" description="Pro residues" evidence="1">
    <location>
        <begin position="45"/>
        <end position="68"/>
    </location>
</feature>
<evidence type="ECO:0000313" key="2">
    <source>
        <dbReference type="EMBL" id="KAG6381195.1"/>
    </source>
</evidence>
<dbReference type="EMBL" id="JAGFBS010000002">
    <property type="protein sequence ID" value="KAG6381195.1"/>
    <property type="molecule type" value="Genomic_DNA"/>
</dbReference>
<feature type="compositionally biased region" description="Low complexity" evidence="1">
    <location>
        <begin position="312"/>
        <end position="323"/>
    </location>
</feature>
<dbReference type="OrthoDB" id="2270193at2759"/>
<proteinExistence type="predicted"/>
<evidence type="ECO:0000313" key="3">
    <source>
        <dbReference type="Proteomes" id="UP000683000"/>
    </source>
</evidence>
<dbReference type="Proteomes" id="UP000683000">
    <property type="component" value="Unassembled WGS sequence"/>
</dbReference>